<name>A0A8H3A118_9AGAM</name>
<accession>A0A8H3A118</accession>
<dbReference type="PANTHER" id="PTHR42678:SF34">
    <property type="entry name" value="OS04G0183300 PROTEIN"/>
    <property type="match status" value="1"/>
</dbReference>
<evidence type="ECO:0000259" key="1">
    <source>
        <dbReference type="Pfam" id="PF01425"/>
    </source>
</evidence>
<organism evidence="2 3">
    <name type="scientific">Rhizoctonia solani</name>
    <dbReference type="NCBI Taxonomy" id="456999"/>
    <lineage>
        <taxon>Eukaryota</taxon>
        <taxon>Fungi</taxon>
        <taxon>Dikarya</taxon>
        <taxon>Basidiomycota</taxon>
        <taxon>Agaricomycotina</taxon>
        <taxon>Agaricomycetes</taxon>
        <taxon>Cantharellales</taxon>
        <taxon>Ceratobasidiaceae</taxon>
        <taxon>Rhizoctonia</taxon>
    </lineage>
</organism>
<dbReference type="Gene3D" id="3.90.1300.10">
    <property type="entry name" value="Amidase signature (AS) domain"/>
    <property type="match status" value="3"/>
</dbReference>
<proteinExistence type="predicted"/>
<sequence length="1076" mass="115111">MRCTLATMYRFKGTLCLSFLFLFLALLPPATFSFVARVPSAKYPDLYEASIKELQNGLDKGDFTSVDLVKAYFARIDEVNSKGPKLHAVIELNPQAIAQAAILDAERKKTGKRSPLHGIPILLKDNIATLASEGMNTTAGSYALLKSVVPGDATVAAKLRKAGAILLGKANLSEWANIRGTFISASGWSAVGGQATNPYYPAADPCGSSSGSGVATAIGLAAGSLGTETDGSIDTVGPMTRSVADAAAILTIIAGRDNKDNYTQAAPSKIPDYTQFLDVNAIKGKRFGVPRAVFTNDSITGNHPSINIEFNKSLDIIRSLGGIVVDPADLPSAYEIPDSQEWTVLKVDLKVDLNKYLKDLKSIPTKTDTLGKIIKFNDVYKDLEQPKGYEGQTVFIEAEATPGYNSTYYDALRENYELGRQRGIDGALKSYKLDALLLPSNGYTTTPAAIAGYPIVTVPLGFHPNDTQVESAGPYTVFPAPGVPFGLSFLGTAFNEPSLIGFAYAYEQRTHTRLKGLAYKDAIPKTQLQDIINQAKDSGVFPSTVTATYSKAPKYPDLYEASILELQSGLDSCQFSSVDLVKAYLARIEEVNLKGPNLRAVIETNPKAVQQAASLDAERRKGKKRSPLHGIPILLKDNIASEGMNNTAGSYALLGSVVPRDATVTDKLRKAGAIILGKANLSEWMHFRELDIAQGWSARGGQGTNPYYPDADPCGSSSGSAVATAIGLATASLGTETVGSLICPSSYNNVVGIKPTVGLTSRAGVIPISSHQDSIGPISRSVSDAAVLLTIIAGRDSKDNYTQAAPKNIPNYTQFLNPSAIKGKRFGVPRDIFTNDAVTGNSPAVNAEFSKALDTIRSLGGIVVDPIDSSLPNSFNSLQNNMASVLAVDFKVELNKYLKSLKSIPTRVTSLAKLIAYNDAYKELEQPTGYQGQNVFIVSNMTSGYDSAYYDALRTNLALTREQGIDAILKTYKLDAIVVPSNGPMIIPTAIAGYPMITVPLGFHPDNTTAVPFNDGSGLVFPAPGVPFGLSFVGTAYSEPSLIGFAYAYEQRTQTRLKRRAYTEAIPTTQLKDVIR</sequence>
<dbReference type="Pfam" id="PF01425">
    <property type="entry name" value="Amidase"/>
    <property type="match status" value="2"/>
</dbReference>
<feature type="domain" description="Amidase" evidence="1">
    <location>
        <begin position="67"/>
        <end position="233"/>
    </location>
</feature>
<reference evidence="2" key="1">
    <citation type="submission" date="2021-01" db="EMBL/GenBank/DDBJ databases">
        <authorList>
            <person name="Kaushik A."/>
        </authorList>
    </citation>
    <scope>NUCLEOTIDE SEQUENCE</scope>
    <source>
        <strain evidence="2">AG1-1B</strain>
    </source>
</reference>
<dbReference type="SUPFAM" id="SSF75304">
    <property type="entry name" value="Amidase signature (AS) enzymes"/>
    <property type="match status" value="2"/>
</dbReference>
<dbReference type="PANTHER" id="PTHR42678">
    <property type="entry name" value="AMIDASE"/>
    <property type="match status" value="1"/>
</dbReference>
<dbReference type="EMBL" id="CAJMWQ010000844">
    <property type="protein sequence ID" value="CAE6389275.1"/>
    <property type="molecule type" value="Genomic_DNA"/>
</dbReference>
<evidence type="ECO:0000313" key="2">
    <source>
        <dbReference type="EMBL" id="CAE6389275.1"/>
    </source>
</evidence>
<protein>
    <recommendedName>
        <fullName evidence="1">Amidase domain-containing protein</fullName>
    </recommendedName>
</protein>
<dbReference type="InterPro" id="IPR023631">
    <property type="entry name" value="Amidase_dom"/>
</dbReference>
<dbReference type="InterPro" id="IPR036928">
    <property type="entry name" value="AS_sf"/>
</dbReference>
<evidence type="ECO:0000313" key="3">
    <source>
        <dbReference type="Proteomes" id="UP000663826"/>
    </source>
</evidence>
<comment type="caution">
    <text evidence="2">The sequence shown here is derived from an EMBL/GenBank/DDBJ whole genome shotgun (WGS) entry which is preliminary data.</text>
</comment>
<dbReference type="Proteomes" id="UP000663826">
    <property type="component" value="Unassembled WGS sequence"/>
</dbReference>
<feature type="domain" description="Amidase" evidence="1">
    <location>
        <begin position="579"/>
        <end position="1042"/>
    </location>
</feature>
<dbReference type="AlphaFoldDB" id="A0A8H3A118"/>
<gene>
    <name evidence="2" type="ORF">RDB_LOCUS24521</name>
</gene>